<name>A0A3D4S3J7_9ENTE</name>
<evidence type="ECO:0000259" key="1">
    <source>
        <dbReference type="SMART" id="SM00986"/>
    </source>
</evidence>
<dbReference type="SUPFAM" id="SSF52141">
    <property type="entry name" value="Uracil-DNA glycosylase-like"/>
    <property type="match status" value="1"/>
</dbReference>
<dbReference type="Proteomes" id="UP000262195">
    <property type="component" value="Unassembled WGS sequence"/>
</dbReference>
<dbReference type="SMART" id="SM00987">
    <property type="entry name" value="UreE_C"/>
    <property type="match status" value="1"/>
</dbReference>
<organism evidence="2 3">
    <name type="scientific">Bavariicoccus seileri</name>
    <dbReference type="NCBI Taxonomy" id="549685"/>
    <lineage>
        <taxon>Bacteria</taxon>
        <taxon>Bacillati</taxon>
        <taxon>Bacillota</taxon>
        <taxon>Bacilli</taxon>
        <taxon>Lactobacillales</taxon>
        <taxon>Enterococcaceae</taxon>
        <taxon>Bavariicoccus</taxon>
    </lineage>
</organism>
<dbReference type="EMBL" id="DQHO01000013">
    <property type="protein sequence ID" value="HCS93404.1"/>
    <property type="molecule type" value="Genomic_DNA"/>
</dbReference>
<dbReference type="InterPro" id="IPR036895">
    <property type="entry name" value="Uracil-DNA_glycosylase-like_sf"/>
</dbReference>
<dbReference type="STRING" id="1121105.GCA_000421665_00034"/>
<dbReference type="InterPro" id="IPR005122">
    <property type="entry name" value="Uracil-DNA_glycosylase-like"/>
</dbReference>
<protein>
    <submittedName>
        <fullName evidence="2">Uracil-DNA glycosylase</fullName>
    </submittedName>
</protein>
<dbReference type="CDD" id="cd10033">
    <property type="entry name" value="UDG_like"/>
    <property type="match status" value="1"/>
</dbReference>
<dbReference type="SMART" id="SM00986">
    <property type="entry name" value="UDG"/>
    <property type="match status" value="1"/>
</dbReference>
<reference evidence="2 3" key="1">
    <citation type="journal article" date="2018" name="Nat. Biotechnol.">
        <title>A standardized bacterial taxonomy based on genome phylogeny substantially revises the tree of life.</title>
        <authorList>
            <person name="Parks D.H."/>
            <person name="Chuvochina M."/>
            <person name="Waite D.W."/>
            <person name="Rinke C."/>
            <person name="Skarshewski A."/>
            <person name="Chaumeil P.A."/>
            <person name="Hugenholtz P."/>
        </authorList>
    </citation>
    <scope>NUCLEOTIDE SEQUENCE [LARGE SCALE GENOMIC DNA]</scope>
    <source>
        <strain evidence="2">UBA11306</strain>
    </source>
</reference>
<evidence type="ECO:0000313" key="2">
    <source>
        <dbReference type="EMBL" id="HCS93404.1"/>
    </source>
</evidence>
<feature type="domain" description="Uracil-DNA glycosylase-like" evidence="1">
    <location>
        <begin position="29"/>
        <end position="186"/>
    </location>
</feature>
<gene>
    <name evidence="2" type="ORF">DIW15_01685</name>
</gene>
<dbReference type="PANTHER" id="PTHR42160">
    <property type="entry name" value="URACIL-DNA GLYCOSYLASE SUPERFAMILY PROTEIN"/>
    <property type="match status" value="1"/>
</dbReference>
<dbReference type="Pfam" id="PF03167">
    <property type="entry name" value="UDG"/>
    <property type="match status" value="1"/>
</dbReference>
<sequence length="197" mass="22883">MEQSFQAIYEAIKKDAENKSYTAKHIDPLYSAHENAKIVIVGQAPGIKAEQSKRFFNDKSGDRLRDWLGVTSDFFYSTDKLAILPMDFYYPGKGKSGDLSPRKDFASKWHPQLLKLMPNVEMTLLVGRYAQKYYLHQKNNITLTQTVKNFQTYLPTYFPIVHPSPLNQRWLKKNPWFSTEVLPILRQKVAEILQPEP</sequence>
<dbReference type="Gene3D" id="3.40.470.10">
    <property type="entry name" value="Uracil-DNA glycosylase-like domain"/>
    <property type="match status" value="1"/>
</dbReference>
<evidence type="ECO:0000313" key="3">
    <source>
        <dbReference type="Proteomes" id="UP000262195"/>
    </source>
</evidence>
<dbReference type="PANTHER" id="PTHR42160:SF1">
    <property type="entry name" value="URACIL-DNA GLYCOSYLASE SUPERFAMILY PROTEIN"/>
    <property type="match status" value="1"/>
</dbReference>
<dbReference type="InterPro" id="IPR047124">
    <property type="entry name" value="HI_0220.2"/>
</dbReference>
<accession>A0A3D4S3J7</accession>
<comment type="caution">
    <text evidence="2">The sequence shown here is derived from an EMBL/GenBank/DDBJ whole genome shotgun (WGS) entry which is preliminary data.</text>
</comment>
<dbReference type="AlphaFoldDB" id="A0A3D4S3J7"/>
<proteinExistence type="predicted"/>